<evidence type="ECO:0000313" key="2">
    <source>
        <dbReference type="EMBL" id="PVZ08358.1"/>
    </source>
</evidence>
<feature type="transmembrane region" description="Helical" evidence="1">
    <location>
        <begin position="324"/>
        <end position="343"/>
    </location>
</feature>
<dbReference type="AlphaFoldDB" id="A0A2U1F866"/>
<keyword evidence="1" id="KW-0812">Transmembrane</keyword>
<feature type="transmembrane region" description="Helical" evidence="1">
    <location>
        <begin position="129"/>
        <end position="148"/>
    </location>
</feature>
<evidence type="ECO:0000313" key="3">
    <source>
        <dbReference type="Proteomes" id="UP000245462"/>
    </source>
</evidence>
<keyword evidence="3" id="KW-1185">Reference proteome</keyword>
<feature type="transmembrane region" description="Helical" evidence="1">
    <location>
        <begin position="349"/>
        <end position="368"/>
    </location>
</feature>
<dbReference type="Pfam" id="PF19558">
    <property type="entry name" value="DUF6080"/>
    <property type="match status" value="2"/>
</dbReference>
<feature type="transmembrane region" description="Helical" evidence="1">
    <location>
        <begin position="20"/>
        <end position="41"/>
    </location>
</feature>
<dbReference type="InterPro" id="IPR045726">
    <property type="entry name" value="DUF6080"/>
</dbReference>
<feature type="transmembrane region" description="Helical" evidence="1">
    <location>
        <begin position="180"/>
        <end position="204"/>
    </location>
</feature>
<reference evidence="2 3" key="1">
    <citation type="submission" date="2018-04" db="EMBL/GenBank/DDBJ databases">
        <title>Genomic Encyclopedia of Type Strains, Phase IV (KMG-IV): sequencing the most valuable type-strain genomes for metagenomic binning, comparative biology and taxonomic classification.</title>
        <authorList>
            <person name="Goeker M."/>
        </authorList>
    </citation>
    <scope>NUCLEOTIDE SEQUENCE [LARGE SCALE GENOMIC DNA]</scope>
    <source>
        <strain evidence="2 3">DSM 28520</strain>
    </source>
</reference>
<gene>
    <name evidence="2" type="ORF">C7382_11310</name>
</gene>
<sequence>MKEKSSIRALALRYREETLVMIVLSALYGLLTLHIASTGMLTPHGGLIGAYLGYDNYYRFETAGGVFDVSHPFLNLFYALNRFGFVSLAGERSALAICLALMTLCTAGGITATYAYLRRLLRLSVSRSVLLTLLVGSSFTALTLPFTIESYPLSFFLLPLSIVVLSLNHKRHHSFGKNSIWFFSFLLGGITLTNVAKPALAFLLEKGSLGSRIKKGAALAAVFSLCVLLIGLLFTYRAAKQQQSENDPRTLAIRMFEFRQGGDEVIAEYFGHPLLISDLASARRYEETTLRPTPYHGLWNYAVPLLFLATVIAAPLLNRREKLVWLLLLYLSVDIAVNVIGGYGMNEAIIFGGHWVFLWPMLLGWIYHAMQGRKMHMADAVVLILVLAQVVHNLSVILERLHL</sequence>
<keyword evidence="1" id="KW-1133">Transmembrane helix</keyword>
<dbReference type="OrthoDB" id="996712at2"/>
<accession>A0A2U1F866</accession>
<dbReference type="RefSeq" id="WP_116679716.1">
    <property type="nucleotide sequence ID" value="NZ_QEKY01000013.1"/>
</dbReference>
<feature type="transmembrane region" description="Helical" evidence="1">
    <location>
        <begin position="298"/>
        <end position="317"/>
    </location>
</feature>
<evidence type="ECO:0008006" key="4">
    <source>
        <dbReference type="Google" id="ProtNLM"/>
    </source>
</evidence>
<comment type="caution">
    <text evidence="2">The sequence shown here is derived from an EMBL/GenBank/DDBJ whole genome shotgun (WGS) entry which is preliminary data.</text>
</comment>
<keyword evidence="1" id="KW-0472">Membrane</keyword>
<feature type="transmembrane region" description="Helical" evidence="1">
    <location>
        <begin position="216"/>
        <end position="236"/>
    </location>
</feature>
<proteinExistence type="predicted"/>
<name>A0A2U1F866_9PORP</name>
<dbReference type="GeneID" id="94551180"/>
<dbReference type="EMBL" id="QEKY01000013">
    <property type="protein sequence ID" value="PVZ08358.1"/>
    <property type="molecule type" value="Genomic_DNA"/>
</dbReference>
<protein>
    <recommendedName>
        <fullName evidence="4">Dolichyl-phosphate-mannose-protein mannosyltransferase</fullName>
    </recommendedName>
</protein>
<evidence type="ECO:0000256" key="1">
    <source>
        <dbReference type="SAM" id="Phobius"/>
    </source>
</evidence>
<dbReference type="Proteomes" id="UP000245462">
    <property type="component" value="Unassembled WGS sequence"/>
</dbReference>
<organism evidence="2 3">
    <name type="scientific">Porphyromonas loveana</name>
    <dbReference type="NCBI Taxonomy" id="1884669"/>
    <lineage>
        <taxon>Bacteria</taxon>
        <taxon>Pseudomonadati</taxon>
        <taxon>Bacteroidota</taxon>
        <taxon>Bacteroidia</taxon>
        <taxon>Bacteroidales</taxon>
        <taxon>Porphyromonadaceae</taxon>
        <taxon>Porphyromonas</taxon>
    </lineage>
</organism>
<feature type="transmembrane region" description="Helical" evidence="1">
    <location>
        <begin position="380"/>
        <end position="398"/>
    </location>
</feature>
<feature type="transmembrane region" description="Helical" evidence="1">
    <location>
        <begin position="94"/>
        <end position="117"/>
    </location>
</feature>